<evidence type="ECO:0000256" key="2">
    <source>
        <dbReference type="ARBA" id="ARBA00023242"/>
    </source>
</evidence>
<reference evidence="5" key="1">
    <citation type="submission" date="2021-12" db="EMBL/GenBank/DDBJ databases">
        <title>Prjna785345.</title>
        <authorList>
            <person name="Rujirawat T."/>
            <person name="Krajaejun T."/>
        </authorList>
    </citation>
    <scope>NUCLEOTIDE SEQUENCE</scope>
    <source>
        <strain evidence="5">Pi057C3</strain>
    </source>
</reference>
<evidence type="ECO:0000313" key="5">
    <source>
        <dbReference type="EMBL" id="KAJ0396152.1"/>
    </source>
</evidence>
<organism evidence="5 6">
    <name type="scientific">Pythium insidiosum</name>
    <name type="common">Pythiosis disease agent</name>
    <dbReference type="NCBI Taxonomy" id="114742"/>
    <lineage>
        <taxon>Eukaryota</taxon>
        <taxon>Sar</taxon>
        <taxon>Stramenopiles</taxon>
        <taxon>Oomycota</taxon>
        <taxon>Peronosporomycetes</taxon>
        <taxon>Pythiales</taxon>
        <taxon>Pythiaceae</taxon>
        <taxon>Pythium</taxon>
    </lineage>
</organism>
<name>A0AAD5Q6B2_PYTIN</name>
<evidence type="ECO:0000256" key="3">
    <source>
        <dbReference type="SAM" id="MobiDB-lite"/>
    </source>
</evidence>
<keyword evidence="2" id="KW-0539">Nucleus</keyword>
<dbReference type="AlphaFoldDB" id="A0AAD5Q6B2"/>
<keyword evidence="6" id="KW-1185">Reference proteome</keyword>
<comment type="caution">
    <text evidence="5">The sequence shown here is derived from an EMBL/GenBank/DDBJ whole genome shotgun (WGS) entry which is preliminary data.</text>
</comment>
<dbReference type="Proteomes" id="UP001209570">
    <property type="component" value="Unassembled WGS sequence"/>
</dbReference>
<dbReference type="InterPro" id="IPR039845">
    <property type="entry name" value="FAM192A"/>
</dbReference>
<evidence type="ECO:0000256" key="1">
    <source>
        <dbReference type="ARBA" id="ARBA00004123"/>
    </source>
</evidence>
<feature type="region of interest" description="Disordered" evidence="3">
    <location>
        <begin position="16"/>
        <end position="77"/>
    </location>
</feature>
<comment type="subcellular location">
    <subcellularLocation>
        <location evidence="1">Nucleus</location>
    </subcellularLocation>
</comment>
<dbReference type="EMBL" id="JAKCXM010000308">
    <property type="protein sequence ID" value="KAJ0396152.1"/>
    <property type="molecule type" value="Genomic_DNA"/>
</dbReference>
<feature type="region of interest" description="Disordered" evidence="3">
    <location>
        <begin position="143"/>
        <end position="193"/>
    </location>
</feature>
<dbReference type="PANTHER" id="PTHR13495:SF0">
    <property type="entry name" value="PSME3-INTERACTING PROTEIN"/>
    <property type="match status" value="1"/>
</dbReference>
<feature type="compositionally biased region" description="Basic and acidic residues" evidence="3">
    <location>
        <begin position="37"/>
        <end position="66"/>
    </location>
</feature>
<dbReference type="PANTHER" id="PTHR13495">
    <property type="entry name" value="NEFA-INTERACTING NUCLEAR PROTEIN NIP30"/>
    <property type="match status" value="1"/>
</dbReference>
<gene>
    <name evidence="5" type="ORF">P43SY_002256</name>
</gene>
<dbReference type="InterPro" id="IPR019331">
    <property type="entry name" value="FAM192A/Fyv6_N"/>
</dbReference>
<proteinExistence type="predicted"/>
<dbReference type="Pfam" id="PF10187">
    <property type="entry name" value="FAM192A_Fyv6_N"/>
    <property type="match status" value="1"/>
</dbReference>
<feature type="compositionally biased region" description="Basic and acidic residues" evidence="3">
    <location>
        <begin position="164"/>
        <end position="182"/>
    </location>
</feature>
<feature type="domain" description="FAM192A/Fyv6 N-terminal" evidence="4">
    <location>
        <begin position="8"/>
        <end position="108"/>
    </location>
</feature>
<evidence type="ECO:0000259" key="4">
    <source>
        <dbReference type="Pfam" id="PF10187"/>
    </source>
</evidence>
<sequence>MEARIPGFVSTTVLTSADGLFGENTEEKRVAAAPAPRAEDAADFKPLYERLQEMKDQKDREWKEKNNPFAPPKALDEEEVSFIRELEERQATQDQQRKARQQEDLAEFILARESAKTVPKGSSAAASGPSLIDVAAKRLARGDIKPAAAPSVVVKAKRKAPSKSKGDDSRIDKKLKKPEEPSKPGVATTKAQAKAALVAYGSDSDNSDSD</sequence>
<evidence type="ECO:0000313" key="6">
    <source>
        <dbReference type="Proteomes" id="UP001209570"/>
    </source>
</evidence>
<dbReference type="GO" id="GO:0005634">
    <property type="term" value="C:nucleus"/>
    <property type="evidence" value="ECO:0007669"/>
    <property type="project" value="UniProtKB-SubCell"/>
</dbReference>
<accession>A0AAD5Q6B2</accession>
<protein>
    <recommendedName>
        <fullName evidence="4">FAM192A/Fyv6 N-terminal domain-containing protein</fullName>
    </recommendedName>
</protein>
<feature type="compositionally biased region" description="Low complexity" evidence="3">
    <location>
        <begin position="145"/>
        <end position="154"/>
    </location>
</feature>